<dbReference type="PROSITE" id="PS50011">
    <property type="entry name" value="PROTEIN_KINASE_DOM"/>
    <property type="match status" value="1"/>
</dbReference>
<dbReference type="Gene3D" id="3.30.200.20">
    <property type="entry name" value="Phosphorylase Kinase, domain 1"/>
    <property type="match status" value="1"/>
</dbReference>
<dbReference type="GO" id="GO:0009791">
    <property type="term" value="P:post-embryonic development"/>
    <property type="evidence" value="ECO:0007669"/>
    <property type="project" value="UniProtKB-ARBA"/>
</dbReference>
<dbReference type="Gene3D" id="1.10.510.10">
    <property type="entry name" value="Transferase(Phosphotransferase) domain 1"/>
    <property type="match status" value="1"/>
</dbReference>
<dbReference type="SUPFAM" id="SSF52058">
    <property type="entry name" value="L domain-like"/>
    <property type="match status" value="1"/>
</dbReference>
<reference evidence="25" key="1">
    <citation type="submission" date="2022-04" db="EMBL/GenBank/DDBJ databases">
        <title>Carnegiea gigantea Genome sequencing and assembly v2.</title>
        <authorList>
            <person name="Copetti D."/>
            <person name="Sanderson M.J."/>
            <person name="Burquez A."/>
            <person name="Wojciechowski M.F."/>
        </authorList>
    </citation>
    <scope>NUCLEOTIDE SEQUENCE</scope>
    <source>
        <strain evidence="25">SGP5-SGP5p</strain>
        <tissue evidence="25">Aerial part</tissue>
    </source>
</reference>
<dbReference type="SMART" id="SM00365">
    <property type="entry name" value="LRR_SD22"/>
    <property type="match status" value="7"/>
</dbReference>
<keyword evidence="6" id="KW-0433">Leucine-rich repeat</keyword>
<dbReference type="OrthoDB" id="676979at2759"/>
<dbReference type="Proteomes" id="UP001153076">
    <property type="component" value="Unassembled WGS sequence"/>
</dbReference>
<evidence type="ECO:0000259" key="24">
    <source>
        <dbReference type="PROSITE" id="PS50011"/>
    </source>
</evidence>
<dbReference type="PROSITE" id="PS00107">
    <property type="entry name" value="PROTEIN_KINASE_ATP"/>
    <property type="match status" value="1"/>
</dbReference>
<dbReference type="FunFam" id="3.80.10.10:FF:000383">
    <property type="entry name" value="Leucine-rich repeat receptor protein kinase EMS1"/>
    <property type="match status" value="1"/>
</dbReference>
<dbReference type="Gene3D" id="3.80.10.10">
    <property type="entry name" value="Ribonuclease Inhibitor"/>
    <property type="match status" value="4"/>
</dbReference>
<keyword evidence="15 22" id="KW-0472">Membrane</keyword>
<dbReference type="GO" id="GO:0006952">
    <property type="term" value="P:defense response"/>
    <property type="evidence" value="ECO:0007669"/>
    <property type="project" value="UniProtKB-ARBA"/>
</dbReference>
<keyword evidence="7" id="KW-0808">Transferase</keyword>
<dbReference type="FunFam" id="3.80.10.10:FF:000472">
    <property type="entry name" value="LRR receptor-like serine/threonine-protein kinase RCH1"/>
    <property type="match status" value="1"/>
</dbReference>
<dbReference type="GO" id="GO:0005524">
    <property type="term" value="F:ATP binding"/>
    <property type="evidence" value="ECO:0007669"/>
    <property type="project" value="UniProtKB-UniRule"/>
</dbReference>
<comment type="catalytic activity">
    <reaction evidence="18">
        <text>L-threonyl-[protein] + ATP = O-phospho-L-threonyl-[protein] + ADP + H(+)</text>
        <dbReference type="Rhea" id="RHEA:46608"/>
        <dbReference type="Rhea" id="RHEA-COMP:11060"/>
        <dbReference type="Rhea" id="RHEA-COMP:11605"/>
        <dbReference type="ChEBI" id="CHEBI:15378"/>
        <dbReference type="ChEBI" id="CHEBI:30013"/>
        <dbReference type="ChEBI" id="CHEBI:30616"/>
        <dbReference type="ChEBI" id="CHEBI:61977"/>
        <dbReference type="ChEBI" id="CHEBI:456216"/>
        <dbReference type="EC" id="2.7.11.1"/>
    </reaction>
</comment>
<evidence type="ECO:0000256" key="15">
    <source>
        <dbReference type="ARBA" id="ARBA00023136"/>
    </source>
</evidence>
<dbReference type="SMART" id="SM00220">
    <property type="entry name" value="S_TKc"/>
    <property type="match status" value="1"/>
</dbReference>
<dbReference type="PANTHER" id="PTHR48053:SF161">
    <property type="entry name" value="PROTEIN KINASE DOMAIN-CONTAINING PROTEIN"/>
    <property type="match status" value="1"/>
</dbReference>
<dbReference type="Pfam" id="PF00069">
    <property type="entry name" value="Pkinase"/>
    <property type="match status" value="1"/>
</dbReference>
<evidence type="ECO:0000256" key="9">
    <source>
        <dbReference type="ARBA" id="ARBA00022729"/>
    </source>
</evidence>
<evidence type="ECO:0000256" key="8">
    <source>
        <dbReference type="ARBA" id="ARBA00022692"/>
    </source>
</evidence>
<dbReference type="SUPFAM" id="SSF56112">
    <property type="entry name" value="Protein kinase-like (PK-like)"/>
    <property type="match status" value="1"/>
</dbReference>
<comment type="similarity">
    <text evidence="3">Belongs to the protein kinase superfamily. Ser/Thr protein kinase family.</text>
</comment>
<dbReference type="SUPFAM" id="SSF52047">
    <property type="entry name" value="RNI-like"/>
    <property type="match status" value="1"/>
</dbReference>
<evidence type="ECO:0000256" key="23">
    <source>
        <dbReference type="SAM" id="SignalP"/>
    </source>
</evidence>
<dbReference type="PROSITE" id="PS51450">
    <property type="entry name" value="LRR"/>
    <property type="match status" value="1"/>
</dbReference>
<evidence type="ECO:0000256" key="1">
    <source>
        <dbReference type="ARBA" id="ARBA00004236"/>
    </source>
</evidence>
<evidence type="ECO:0000256" key="12">
    <source>
        <dbReference type="ARBA" id="ARBA00022777"/>
    </source>
</evidence>
<keyword evidence="8 22" id="KW-0812">Transmembrane</keyword>
<keyword evidence="26" id="KW-1185">Reference proteome</keyword>
<keyword evidence="11 20" id="KW-0547">Nucleotide-binding</keyword>
<evidence type="ECO:0000256" key="14">
    <source>
        <dbReference type="ARBA" id="ARBA00022989"/>
    </source>
</evidence>
<evidence type="ECO:0000256" key="13">
    <source>
        <dbReference type="ARBA" id="ARBA00022840"/>
    </source>
</evidence>
<dbReference type="InterPro" id="IPR003591">
    <property type="entry name" value="Leu-rich_rpt_typical-subtyp"/>
</dbReference>
<name>A0A9Q1KCG0_9CARY</name>
<evidence type="ECO:0000256" key="21">
    <source>
        <dbReference type="SAM" id="MobiDB-lite"/>
    </source>
</evidence>
<evidence type="ECO:0000256" key="2">
    <source>
        <dbReference type="ARBA" id="ARBA00004479"/>
    </source>
</evidence>
<keyword evidence="17" id="KW-0325">Glycoprotein</keyword>
<dbReference type="Pfam" id="PF08263">
    <property type="entry name" value="LRRNT_2"/>
    <property type="match status" value="1"/>
</dbReference>
<feature type="signal peptide" evidence="23">
    <location>
        <begin position="1"/>
        <end position="26"/>
    </location>
</feature>
<dbReference type="InterPro" id="IPR008271">
    <property type="entry name" value="Ser/Thr_kinase_AS"/>
</dbReference>
<dbReference type="SMART" id="SM00369">
    <property type="entry name" value="LRR_TYP"/>
    <property type="match status" value="10"/>
</dbReference>
<dbReference type="InterPro" id="IPR000719">
    <property type="entry name" value="Prot_kinase_dom"/>
</dbReference>
<evidence type="ECO:0000256" key="22">
    <source>
        <dbReference type="SAM" id="Phobius"/>
    </source>
</evidence>
<evidence type="ECO:0000256" key="16">
    <source>
        <dbReference type="ARBA" id="ARBA00023170"/>
    </source>
</evidence>
<dbReference type="EMBL" id="JAKOGI010000193">
    <property type="protein sequence ID" value="KAJ8440313.1"/>
    <property type="molecule type" value="Genomic_DNA"/>
</dbReference>
<feature type="compositionally biased region" description="Polar residues" evidence="21">
    <location>
        <begin position="1060"/>
        <end position="1070"/>
    </location>
</feature>
<dbReference type="FunFam" id="1.10.510.10:FF:000276">
    <property type="entry name" value="LRR receptor-like serine/threonine-protein kinase RCH1"/>
    <property type="match status" value="1"/>
</dbReference>
<evidence type="ECO:0000256" key="19">
    <source>
        <dbReference type="ARBA" id="ARBA00048679"/>
    </source>
</evidence>
<dbReference type="InterPro" id="IPR032675">
    <property type="entry name" value="LRR_dom_sf"/>
</dbReference>
<dbReference type="FunFam" id="3.80.10.10:FF:000333">
    <property type="entry name" value="LRR receptor-like serine/threonine-protein kinase RCH1"/>
    <property type="match status" value="1"/>
</dbReference>
<dbReference type="GO" id="GO:0001653">
    <property type="term" value="F:peptide receptor activity"/>
    <property type="evidence" value="ECO:0007669"/>
    <property type="project" value="UniProtKB-ARBA"/>
</dbReference>
<proteinExistence type="inferred from homology"/>
<feature type="region of interest" description="Disordered" evidence="21">
    <location>
        <begin position="1053"/>
        <end position="1084"/>
    </location>
</feature>
<comment type="catalytic activity">
    <reaction evidence="19">
        <text>L-seryl-[protein] + ATP = O-phospho-L-seryl-[protein] + ADP + H(+)</text>
        <dbReference type="Rhea" id="RHEA:17989"/>
        <dbReference type="Rhea" id="RHEA-COMP:9863"/>
        <dbReference type="Rhea" id="RHEA-COMP:11604"/>
        <dbReference type="ChEBI" id="CHEBI:15378"/>
        <dbReference type="ChEBI" id="CHEBI:29999"/>
        <dbReference type="ChEBI" id="CHEBI:30616"/>
        <dbReference type="ChEBI" id="CHEBI:83421"/>
        <dbReference type="ChEBI" id="CHEBI:456216"/>
        <dbReference type="EC" id="2.7.11.1"/>
    </reaction>
</comment>
<dbReference type="Pfam" id="PF23598">
    <property type="entry name" value="LRR_14"/>
    <property type="match status" value="2"/>
</dbReference>
<protein>
    <recommendedName>
        <fullName evidence="4">non-specific serine/threonine protein kinase</fullName>
        <ecNumber evidence="4">2.7.11.1</ecNumber>
    </recommendedName>
</protein>
<keyword evidence="14 22" id="KW-1133">Transmembrane helix</keyword>
<organism evidence="25 26">
    <name type="scientific">Carnegiea gigantea</name>
    <dbReference type="NCBI Taxonomy" id="171969"/>
    <lineage>
        <taxon>Eukaryota</taxon>
        <taxon>Viridiplantae</taxon>
        <taxon>Streptophyta</taxon>
        <taxon>Embryophyta</taxon>
        <taxon>Tracheophyta</taxon>
        <taxon>Spermatophyta</taxon>
        <taxon>Magnoliopsida</taxon>
        <taxon>eudicotyledons</taxon>
        <taxon>Gunneridae</taxon>
        <taxon>Pentapetalae</taxon>
        <taxon>Caryophyllales</taxon>
        <taxon>Cactineae</taxon>
        <taxon>Cactaceae</taxon>
        <taxon>Cactoideae</taxon>
        <taxon>Echinocereeae</taxon>
        <taxon>Carnegiea</taxon>
    </lineage>
</organism>
<feature type="chain" id="PRO_5040465285" description="non-specific serine/threonine protein kinase" evidence="23">
    <location>
        <begin position="27"/>
        <end position="1166"/>
    </location>
</feature>
<feature type="transmembrane region" description="Helical" evidence="22">
    <location>
        <begin position="706"/>
        <end position="727"/>
    </location>
</feature>
<evidence type="ECO:0000256" key="17">
    <source>
        <dbReference type="ARBA" id="ARBA00023180"/>
    </source>
</evidence>
<dbReference type="GO" id="GO:0004674">
    <property type="term" value="F:protein serine/threonine kinase activity"/>
    <property type="evidence" value="ECO:0007669"/>
    <property type="project" value="UniProtKB-KW"/>
</dbReference>
<dbReference type="PRINTS" id="PR00019">
    <property type="entry name" value="LEURICHRPT"/>
</dbReference>
<accession>A0A9Q1KCG0</accession>
<dbReference type="EC" id="2.7.11.1" evidence="4"/>
<evidence type="ECO:0000256" key="3">
    <source>
        <dbReference type="ARBA" id="ARBA00008684"/>
    </source>
</evidence>
<keyword evidence="9 23" id="KW-0732">Signal</keyword>
<keyword evidence="10" id="KW-0677">Repeat</keyword>
<feature type="domain" description="Protein kinase" evidence="24">
    <location>
        <begin position="775"/>
        <end position="1057"/>
    </location>
</feature>
<dbReference type="PROSITE" id="PS00108">
    <property type="entry name" value="PROTEIN_KINASE_ST"/>
    <property type="match status" value="1"/>
</dbReference>
<keyword evidence="12" id="KW-0418">Kinase</keyword>
<evidence type="ECO:0000256" key="4">
    <source>
        <dbReference type="ARBA" id="ARBA00012513"/>
    </source>
</evidence>
<evidence type="ECO:0000313" key="26">
    <source>
        <dbReference type="Proteomes" id="UP001153076"/>
    </source>
</evidence>
<sequence length="1166" mass="126438">MPVDNPCHHHLFLLLLTLSLFSSVIAVNLQGEALLSWKRTLNGSIEDLSNWDPVDQTPCRWFGVSCNSNNEVAELNLRYIDLHGTVPSNFSSLIPTLTKLALVGTNLTGSIPKEIGMLHELKSLDLSDNALNGEIPSEICFLPKLEELYLNSNRLEGSIPIEIGNLTSLGWLILYDNQLSGSIPSTIGNLKNLAMIRAGGNKNLEGPLPLELGNCTNLLFLGLAETSISGSLPSTIGNLKKLETIAIYTALLSGEIPPEIGDCTNLQSIYLYENSLSGLIPSTIGNLKNLQNLLLWQNALVGTVPPDLSKCTNLAVVDISMNSLTGSIPESLGNLTRLQELQLSMNQLSGPIPSSLGSCSSLAHIELDNNQFSGAIPSELGQLGNLSLLFLWQNKLEGNIPPSLADCKNLEGIDFSLNSLTGVIPKGIFQLQKLNKLLLLSNNLSGPIPPEIGQCVSLIRFRANNNKLTGEIPRTVGRLKNLTFFDLGSNRLTGVIPEEISGCHNLTFLDLHSNSISGALPVSLSNLFSLQFVDVSDNLIEGELSRNIGSLSSLTKLVLGNNKFNGSIPYQIGSCSKLQLIDLSNNQFSGEIPSSIGKIQGLEIALNLSRNQLSGEIPSAFSLLSKLGVLDLSHNKLSGDLHFLAALQNVVVLNISDNNFSGRVPNTPLFSNLPGAMLAGNPGLCTVGGRQCAAGRSVRRTVGAKVAMVVLLSVASTLFIGALYIIISGARHLRGAHGNKNDVECLDDDVEMGPPWEVTLYQKLDLSIADVARCLIVDNVIGRGRSGAVYRVSLLSGPTIAVKKFRSSDKTSAAFFSSEIATLARIRHRNIVRLLGWATNRKTKLLFYDYLPNGTLGTLLHEGGAATAVVEWQTRFKIALGIAEGLAYLHHDCVPPIVHRDVKVHNILLGDRYEACLADFGLARVVGDQGGSLSSPQFVGSYGYMAPEHAYMLRITEKSDVFSYGVVLLEIITGKKPVDPSFPDGQHVIQWVREHLKSKRDPVEIIDSQLQGHPDMQIQEMLQALGIALLCTSNRAEDRPTMNDVAVLLKEIKHEPPNGSEAQKPTSNVSKQEENPSLSTSSSMSPSQLLLLQGSLNCSLDYSSSSTAWKLWNEDRGLDLIDQALKELCNQSEVLKWIHIGLLFVQEDPRPQSSYHHVSCSLDAWK</sequence>
<evidence type="ECO:0000256" key="18">
    <source>
        <dbReference type="ARBA" id="ARBA00047899"/>
    </source>
</evidence>
<keyword evidence="16" id="KW-0675">Receptor</keyword>
<evidence type="ECO:0000256" key="20">
    <source>
        <dbReference type="PROSITE-ProRule" id="PRU10141"/>
    </source>
</evidence>
<dbReference type="PANTHER" id="PTHR48053">
    <property type="entry name" value="LEUCINE RICH REPEAT FAMILY PROTEIN, EXPRESSED"/>
    <property type="match status" value="1"/>
</dbReference>
<dbReference type="InterPro" id="IPR055414">
    <property type="entry name" value="LRR_R13L4/SHOC2-like"/>
</dbReference>
<dbReference type="FunFam" id="3.80.10.10:FF:000453">
    <property type="entry name" value="Leucine-rich receptor-like protein kinase family protein"/>
    <property type="match status" value="1"/>
</dbReference>
<dbReference type="InterPro" id="IPR051716">
    <property type="entry name" value="Plant_RL_S/T_kinase"/>
</dbReference>
<evidence type="ECO:0000256" key="11">
    <source>
        <dbReference type="ARBA" id="ARBA00022741"/>
    </source>
</evidence>
<dbReference type="InterPro" id="IPR011009">
    <property type="entry name" value="Kinase-like_dom_sf"/>
</dbReference>
<evidence type="ECO:0000256" key="10">
    <source>
        <dbReference type="ARBA" id="ARBA00022737"/>
    </source>
</evidence>
<dbReference type="GO" id="GO:0005886">
    <property type="term" value="C:plasma membrane"/>
    <property type="evidence" value="ECO:0007669"/>
    <property type="project" value="UniProtKB-SubCell"/>
</dbReference>
<comment type="subcellular location">
    <subcellularLocation>
        <location evidence="1">Cell membrane</location>
    </subcellularLocation>
    <subcellularLocation>
        <location evidence="2">Membrane</location>
        <topology evidence="2">Single-pass type I membrane protein</topology>
    </subcellularLocation>
</comment>
<dbReference type="InterPro" id="IPR017441">
    <property type="entry name" value="Protein_kinase_ATP_BS"/>
</dbReference>
<keyword evidence="13 20" id="KW-0067">ATP-binding</keyword>
<dbReference type="InterPro" id="IPR001611">
    <property type="entry name" value="Leu-rich_rpt"/>
</dbReference>
<dbReference type="Pfam" id="PF00560">
    <property type="entry name" value="LRR_1"/>
    <property type="match status" value="3"/>
</dbReference>
<dbReference type="AlphaFoldDB" id="A0A9Q1KCG0"/>
<feature type="binding site" evidence="20">
    <location>
        <position position="804"/>
    </location>
    <ligand>
        <name>ATP</name>
        <dbReference type="ChEBI" id="CHEBI:30616"/>
    </ligand>
</feature>
<dbReference type="GO" id="GO:0051707">
    <property type="term" value="P:response to other organism"/>
    <property type="evidence" value="ECO:0007669"/>
    <property type="project" value="UniProtKB-ARBA"/>
</dbReference>
<evidence type="ECO:0000313" key="25">
    <source>
        <dbReference type="EMBL" id="KAJ8440313.1"/>
    </source>
</evidence>
<keyword evidence="5" id="KW-0723">Serine/threonine-protein kinase</keyword>
<gene>
    <name evidence="25" type="ORF">Cgig2_012749</name>
</gene>
<comment type="caution">
    <text evidence="25">The sequence shown here is derived from an EMBL/GenBank/DDBJ whole genome shotgun (WGS) entry which is preliminary data.</text>
</comment>
<evidence type="ECO:0000256" key="5">
    <source>
        <dbReference type="ARBA" id="ARBA00022527"/>
    </source>
</evidence>
<dbReference type="Pfam" id="PF13855">
    <property type="entry name" value="LRR_8"/>
    <property type="match status" value="1"/>
</dbReference>
<evidence type="ECO:0000256" key="7">
    <source>
        <dbReference type="ARBA" id="ARBA00022679"/>
    </source>
</evidence>
<dbReference type="InterPro" id="IPR013210">
    <property type="entry name" value="LRR_N_plant-typ"/>
</dbReference>
<evidence type="ECO:0000256" key="6">
    <source>
        <dbReference type="ARBA" id="ARBA00022614"/>
    </source>
</evidence>